<dbReference type="GO" id="GO:0003677">
    <property type="term" value="F:DNA binding"/>
    <property type="evidence" value="ECO:0007669"/>
    <property type="project" value="UniProtKB-UniRule"/>
</dbReference>
<evidence type="ECO:0000256" key="6">
    <source>
        <dbReference type="ARBA" id="ARBA00022722"/>
    </source>
</evidence>
<keyword evidence="6 14" id="KW-0540">Nuclease</keyword>
<evidence type="ECO:0000256" key="9">
    <source>
        <dbReference type="ARBA" id="ARBA00022932"/>
    </source>
</evidence>
<proteinExistence type="inferred from homology"/>
<comment type="catalytic activity">
    <reaction evidence="14">
        <text>Exonucleolytic cleavage in the 3'- to 5'-direction to yield nucleoside 5'-phosphates.</text>
        <dbReference type="EC" id="3.1.11.1"/>
    </reaction>
</comment>
<dbReference type="InterPro" id="IPR056171">
    <property type="entry name" value="PolC_DP2_central_dom"/>
</dbReference>
<dbReference type="HAMAP" id="MF_00324">
    <property type="entry name" value="DNApol_II_L_arch"/>
    <property type="match status" value="1"/>
</dbReference>
<dbReference type="Pfam" id="PF03833">
    <property type="entry name" value="PolC_DP2_N"/>
    <property type="match status" value="1"/>
</dbReference>
<feature type="domain" description="DNA polymerase II large subunit DP2 central" evidence="16">
    <location>
        <begin position="291"/>
        <end position="688"/>
    </location>
</feature>
<evidence type="ECO:0000256" key="2">
    <source>
        <dbReference type="ARBA" id="ARBA00011315"/>
    </source>
</evidence>
<comment type="catalytic activity">
    <reaction evidence="13 14">
        <text>DNA(n) + a 2'-deoxyribonucleoside 5'-triphosphate = DNA(n+1) + diphosphate</text>
        <dbReference type="Rhea" id="RHEA:22508"/>
        <dbReference type="Rhea" id="RHEA-COMP:17339"/>
        <dbReference type="Rhea" id="RHEA-COMP:17340"/>
        <dbReference type="ChEBI" id="CHEBI:33019"/>
        <dbReference type="ChEBI" id="CHEBI:61560"/>
        <dbReference type="ChEBI" id="CHEBI:173112"/>
        <dbReference type="EC" id="2.7.7.7"/>
    </reaction>
</comment>
<evidence type="ECO:0000256" key="7">
    <source>
        <dbReference type="ARBA" id="ARBA00022801"/>
    </source>
</evidence>
<keyword evidence="11 14" id="KW-0511">Multifunctional enzyme</keyword>
<comment type="subunit">
    <text evidence="2 14">Heterodimer of a large subunit and a small subunit.</text>
</comment>
<dbReference type="GO" id="GO:0006261">
    <property type="term" value="P:DNA-templated DNA replication"/>
    <property type="evidence" value="ECO:0007669"/>
    <property type="project" value="UniProtKB-UniRule"/>
</dbReference>
<evidence type="ECO:0000313" key="18">
    <source>
        <dbReference type="EMBL" id="WEU39777.1"/>
    </source>
</evidence>
<keyword evidence="3 14" id="KW-0808">Transferase</keyword>
<dbReference type="PANTHER" id="PTHR42210:SF1">
    <property type="entry name" value="DNA POLYMERASE II LARGE SUBUNIT"/>
    <property type="match status" value="1"/>
</dbReference>
<organism evidence="18 19">
    <name type="scientific">Odinarchaeota yellowstonii (strain LCB_4)</name>
    <dbReference type="NCBI Taxonomy" id="1841599"/>
    <lineage>
        <taxon>Archaea</taxon>
        <taxon>Promethearchaeati</taxon>
        <taxon>Candidatus Odinarchaeota</taxon>
        <taxon>Candidatus Odinarchaeia</taxon>
        <taxon>Candidatus Odinarchaeales</taxon>
        <taxon>Candidatus Odinarchaeaceae</taxon>
        <taxon>Candidatus Odinarchaeum</taxon>
    </lineage>
</organism>
<dbReference type="PANTHER" id="PTHR42210">
    <property type="entry name" value="DNA POLYMERASE II LARGE SUBUNIT"/>
    <property type="match status" value="1"/>
</dbReference>
<evidence type="ECO:0000259" key="16">
    <source>
        <dbReference type="Pfam" id="PF24844"/>
    </source>
</evidence>
<gene>
    <name evidence="14" type="primary">polC</name>
    <name evidence="18" type="ORF">OdinLCB4_004680</name>
</gene>
<keyword evidence="9 14" id="KW-0239">DNA-directed DNA polymerase</keyword>
<evidence type="ECO:0000256" key="1">
    <source>
        <dbReference type="ARBA" id="ARBA00011053"/>
    </source>
</evidence>
<evidence type="ECO:0000256" key="14">
    <source>
        <dbReference type="HAMAP-Rule" id="MF_00324"/>
    </source>
</evidence>
<dbReference type="GO" id="GO:0003887">
    <property type="term" value="F:DNA-directed DNA polymerase activity"/>
    <property type="evidence" value="ECO:0007669"/>
    <property type="project" value="UniProtKB-UniRule"/>
</dbReference>
<reference evidence="18" key="1">
    <citation type="journal article" date="2017" name="Nature">
        <title>Asgard archaea illuminate the origin of eukaryotic cellular complexity.</title>
        <authorList>
            <person name="Zaremba-Niedzwiedzka K."/>
            <person name="Caceres E.F."/>
            <person name="Saw J.H."/>
            <person name="Backstrom D."/>
            <person name="Juzokaite L."/>
            <person name="Vancaester E."/>
            <person name="Seitz K.W."/>
            <person name="Anantharaman K."/>
            <person name="Starnawski P."/>
            <person name="Kjeldsen K.U."/>
            <person name="Scott M.B."/>
            <person name="Nunoura T."/>
            <person name="Banfield J.F."/>
            <person name="Schramm A."/>
            <person name="Baker B.J."/>
            <person name="Spang A."/>
            <person name="Ettema T.J.G."/>
        </authorList>
    </citation>
    <scope>NUCLEOTIDE SEQUENCE</scope>
    <source>
        <strain evidence="18">LCB_4</strain>
    </source>
</reference>
<dbReference type="GO" id="GO:0006308">
    <property type="term" value="P:DNA catabolic process"/>
    <property type="evidence" value="ECO:0007669"/>
    <property type="project" value="UniProtKB-UniRule"/>
</dbReference>
<keyword evidence="7 14" id="KW-0378">Hydrolase</keyword>
<sequence>MQQLNASTKMYLERLEEEFSKIYEIAAQARSLGFDPAVEPEITPAKDVAARVEGLIGPKGVADRIRALSANMSREQVAFKIAEEIATGKIGFFEEEEKAAELAIRAALAILTEGITAGPIEGIADVKIKSNPDGSRYLAIYFAGPIRAAGGTEAAQTVVVGDFVRKILGLDRYKPTEEEIERFIEEIDLYDKIMNLQYPSTPEERREALRNIPVEITGEPTEKEEVTGFRDLPRIETNRVRGGAVLVLNDGVLSKAPKLAKIVQSIGIDGWDWLKNIKKTSTQESKIETKICEIQPSSKYISDVIAGRPVFSHPSAVGGFRLRYGRSRNTGLAAIGLNPATMYILDGFLAPGTHIRMERPGKGAVVLPVDTIDGPTVLLKDGSVIRVNTIEDALKHRKNVKKILFLGDILVGYGEFLENNHPLIKSGYVPEWWVQHLKRSVEVNFSGNYHEAAEKIGVPVERLNELACNPFTAKPTGVEAVSISRALGIPLHPDYTYHWHDIDVKAVLKLREAVVEAYNSCKTSVKLLLDPSVKEILERLCLPHRVEDGQIIVEEHAFPLLESLGVLDSVDERIREVEKTGNGLEAVNVISSIQIMAKAPHYIGARMGRPEKAKMRAMAPPVNSLFPIGLEGGSKRSVLKACESKIIEVEVANLHCPKCGRKTLRSKCESCGCQTMIVNVCSNCGASSNKSVCPNCKREMKPFEKRKIDIRSLYQKAASKLGLNGGGDVKCVVGLTSDLKIPEPLEKGILRAKQGLSVYKDGTIRFDSTNTPLTHFKPSEVKTSVSKLIELGYTQDYEGNPLVSEDQILELKVQDVVISEAAADCLIKTARFIDELLEKYYGLKPYYNIEDFSDLIGHLIIGLAPHTSAGILGRVIGVTKTNTCYAHPFWHAAKRRNCDSDEDSIILGLDALLNFSKSFLPSKRGGMMDAPLVLTTRLNPFEVDDEVWNLDVGSGYPLEFYEETLKLTDPKKFAKTIPIVEHRLGRGDVFEGFRFTHNTSNINAGPSETAYKKLGAMLEKVEAQLGIAEKICAVNVSDVALRVLLSHFLPDIIGNLGAFTKQQFRCQRCNKKYRRVPLNGVCYNQGCGGRILPTVYKGGIEKYVEVADRIIQKYKLPEYLADRLEIVKMNIKSLFESDKDKQSQLSQFF</sequence>
<keyword evidence="10 14" id="KW-0238">DNA-binding</keyword>
<dbReference type="GO" id="GO:0008310">
    <property type="term" value="F:single-stranded DNA 3'-5' DNA exonuclease activity"/>
    <property type="evidence" value="ECO:0007669"/>
    <property type="project" value="UniProtKB-EC"/>
</dbReference>
<name>A0AAF0IBA8_ODILC</name>
<feature type="domain" description="DNA polymerase II large subunit DP2 catalytic" evidence="17">
    <location>
        <begin position="728"/>
        <end position="1020"/>
    </location>
</feature>
<dbReference type="KEGG" id="oyw:OdinLCB4_004680"/>
<dbReference type="NCBIfam" id="TIGR00354">
    <property type="entry name" value="polC"/>
    <property type="match status" value="1"/>
</dbReference>
<dbReference type="EMBL" id="CP091871">
    <property type="protein sequence ID" value="WEU39777.1"/>
    <property type="molecule type" value="Genomic_DNA"/>
</dbReference>
<evidence type="ECO:0000256" key="3">
    <source>
        <dbReference type="ARBA" id="ARBA00022679"/>
    </source>
</evidence>
<evidence type="ECO:0000256" key="13">
    <source>
        <dbReference type="ARBA" id="ARBA00049244"/>
    </source>
</evidence>
<reference evidence="18" key="2">
    <citation type="journal article" date="2022" name="Nat. Microbiol.">
        <title>A closed Candidatus Odinarchaeum chromosome exposes Asgard archaeal viruses.</title>
        <authorList>
            <person name="Tamarit D."/>
            <person name="Caceres E.F."/>
            <person name="Krupovic M."/>
            <person name="Nijland R."/>
            <person name="Eme L."/>
            <person name="Robinson N.P."/>
            <person name="Ettema T.J.G."/>
        </authorList>
    </citation>
    <scope>NUCLEOTIDE SEQUENCE</scope>
    <source>
        <strain evidence="18">LCB_4</strain>
    </source>
</reference>
<accession>A0AAF0IBA8</accession>
<keyword evidence="4 14" id="KW-0548">Nucleotidyltransferase</keyword>
<evidence type="ECO:0000259" key="15">
    <source>
        <dbReference type="Pfam" id="PF03833"/>
    </source>
</evidence>
<comment type="similarity">
    <text evidence="1 14">Belongs to the archaeal DNA polymerase II family.</text>
</comment>
<keyword evidence="8 14" id="KW-0269">Exonuclease</keyword>
<protein>
    <recommendedName>
        <fullName evidence="14">DNA polymerase II large subunit</fullName>
        <shortName evidence="14">Pol II</shortName>
        <ecNumber evidence="14">2.7.7.7</ecNumber>
    </recommendedName>
    <alternativeName>
        <fullName evidence="14">Exodeoxyribonuclease large subunit</fullName>
        <ecNumber evidence="14">3.1.11.1</ecNumber>
    </alternativeName>
</protein>
<comment type="function">
    <text evidence="12 14">Possesses two activities: a DNA synthesis (polymerase) and an exonucleolytic activity that degrades single-stranded DNA in the 3'- to 5'-direction. Has a template-primer preference which is characteristic of a replicative DNA polymerase.</text>
</comment>
<evidence type="ECO:0000256" key="4">
    <source>
        <dbReference type="ARBA" id="ARBA00022695"/>
    </source>
</evidence>
<dbReference type="PIRSF" id="PIRSF016275">
    <property type="entry name" value="PolC_DP2"/>
    <property type="match status" value="1"/>
</dbReference>
<dbReference type="NCBIfam" id="NF003103">
    <property type="entry name" value="PRK04023.1"/>
    <property type="match status" value="1"/>
</dbReference>
<evidence type="ECO:0000313" key="19">
    <source>
        <dbReference type="Proteomes" id="UP000186851"/>
    </source>
</evidence>
<dbReference type="Pfam" id="PF24846">
    <property type="entry name" value="PolC_DP2_cat"/>
    <property type="match status" value="1"/>
</dbReference>
<keyword evidence="5 14" id="KW-0235">DNA replication</keyword>
<dbReference type="Proteomes" id="UP000186851">
    <property type="component" value="Chromosome"/>
</dbReference>
<dbReference type="InterPro" id="IPR056172">
    <property type="entry name" value="PolC_DP2_cat_dom"/>
</dbReference>
<dbReference type="AlphaFoldDB" id="A0AAF0IBA8"/>
<evidence type="ECO:0000256" key="11">
    <source>
        <dbReference type="ARBA" id="ARBA00023268"/>
    </source>
</evidence>
<dbReference type="EC" id="3.1.11.1" evidence="14"/>
<feature type="domain" description="DNA polymerase II large subunit DP2 N-terminal" evidence="15">
    <location>
        <begin position="11"/>
        <end position="279"/>
    </location>
</feature>
<dbReference type="Pfam" id="PF24844">
    <property type="entry name" value="PolC_DP2_central"/>
    <property type="match status" value="1"/>
</dbReference>
<dbReference type="EC" id="2.7.7.7" evidence="14"/>
<evidence type="ECO:0000256" key="12">
    <source>
        <dbReference type="ARBA" id="ARBA00025068"/>
    </source>
</evidence>
<evidence type="ECO:0000256" key="8">
    <source>
        <dbReference type="ARBA" id="ARBA00022839"/>
    </source>
</evidence>
<dbReference type="InterPro" id="IPR016033">
    <property type="entry name" value="PolC_DP2_N"/>
</dbReference>
<dbReference type="InterPro" id="IPR004475">
    <property type="entry name" value="PolC_DP2"/>
</dbReference>
<evidence type="ECO:0000259" key="17">
    <source>
        <dbReference type="Pfam" id="PF24846"/>
    </source>
</evidence>
<evidence type="ECO:0000256" key="10">
    <source>
        <dbReference type="ARBA" id="ARBA00023125"/>
    </source>
</evidence>
<evidence type="ECO:0000256" key="5">
    <source>
        <dbReference type="ARBA" id="ARBA00022705"/>
    </source>
</evidence>